<organism evidence="1 2">
    <name type="scientific">Ditylenchus dipsaci</name>
    <dbReference type="NCBI Taxonomy" id="166011"/>
    <lineage>
        <taxon>Eukaryota</taxon>
        <taxon>Metazoa</taxon>
        <taxon>Ecdysozoa</taxon>
        <taxon>Nematoda</taxon>
        <taxon>Chromadorea</taxon>
        <taxon>Rhabditida</taxon>
        <taxon>Tylenchina</taxon>
        <taxon>Tylenchomorpha</taxon>
        <taxon>Sphaerularioidea</taxon>
        <taxon>Anguinidae</taxon>
        <taxon>Anguininae</taxon>
        <taxon>Ditylenchus</taxon>
    </lineage>
</organism>
<dbReference type="AlphaFoldDB" id="A0A915EB94"/>
<name>A0A915EB94_9BILA</name>
<protein>
    <submittedName>
        <fullName evidence="2">Uncharacterized protein</fullName>
    </submittedName>
</protein>
<accession>A0A915EB94</accession>
<dbReference type="Proteomes" id="UP000887574">
    <property type="component" value="Unplaced"/>
</dbReference>
<evidence type="ECO:0000313" key="1">
    <source>
        <dbReference type="Proteomes" id="UP000887574"/>
    </source>
</evidence>
<sequence length="533" mass="62160">MSQYDSPQNSFKLKEDSTKAWAKDLIEEPFVELKLVKATDVKKQTFVSNIGDTTKILVSYLKGPDGRLAAKVDNLTPSSIKSRLTSISVNKDLSNPDYVKMVLGYNDNRKFYMYNLSMIWMEGLQSYCKKGPRNYIVYVLFDPTFLDSGTPRSLEAFIKSIYYVGSGMPGRPLDHLRDYLNRSRRQPWKLRLKIHELYPLQKYVMLPIRVNLFRQQAFLYETCIIEFLCSGGRDQLVNQNRGHQIFSRRSSGEHGHYGAYMLENYGFPRIRNLQKEDLYIGPNELFLCESVPKCVRFQMVTLSCGVTLASEEIWEFLRLNKHAFVGCHLAFGRITVVLVPKLDLLFSDVFDQCSRIVLPWPFDGPEWDGELLGYIQATYEQLFKNLAFLMCDELDFNTIYVHEIVNWIGFGILNNRPRLLFFRSDFSIMMRMLDPVHQWCLESNYNKVDFKIYYRPLFHNCSFDVVKKENSADVPRSNCPANCAQRIMEEICSYPNQYEITNFVIPNVYTIDMSFNHSIFVVLLHFLVLNCSK</sequence>
<evidence type="ECO:0000313" key="2">
    <source>
        <dbReference type="WBParaSite" id="jg4327"/>
    </source>
</evidence>
<dbReference type="Pfam" id="PF22945">
    <property type="entry name" value="LEM-3_GIY-YIG"/>
    <property type="match status" value="1"/>
</dbReference>
<reference evidence="2" key="1">
    <citation type="submission" date="2022-11" db="UniProtKB">
        <authorList>
            <consortium name="WormBaseParasite"/>
        </authorList>
    </citation>
    <scope>IDENTIFICATION</scope>
</reference>
<dbReference type="WBParaSite" id="jg4327">
    <property type="protein sequence ID" value="jg4327"/>
    <property type="gene ID" value="jg4327"/>
</dbReference>
<proteinExistence type="predicted"/>
<keyword evidence="1" id="KW-1185">Reference proteome</keyword>